<dbReference type="InterPro" id="IPR001969">
    <property type="entry name" value="Aspartic_peptidase_AS"/>
</dbReference>
<evidence type="ECO:0000313" key="6">
    <source>
        <dbReference type="EMBL" id="SPT20929.1"/>
    </source>
</evidence>
<dbReference type="PANTHER" id="PTHR47967:SF60">
    <property type="entry name" value="PROTEIN ASPARTIC PROTEASE IN GUARD CELL 1-LIKE"/>
    <property type="match status" value="1"/>
</dbReference>
<evidence type="ECO:0000259" key="5">
    <source>
        <dbReference type="PROSITE" id="PS51767"/>
    </source>
</evidence>
<dbReference type="Gene3D" id="2.40.70.10">
    <property type="entry name" value="Acid Proteases"/>
    <property type="match status" value="1"/>
</dbReference>
<dbReference type="EMBL" id="LS480641">
    <property type="protein sequence ID" value="SPT20929.1"/>
    <property type="molecule type" value="Genomic_DNA"/>
</dbReference>
<accession>A0A7H4LQP0</accession>
<dbReference type="AlphaFoldDB" id="A0A7H4LQP0"/>
<evidence type="ECO:0000313" key="7">
    <source>
        <dbReference type="Proteomes" id="UP000280104"/>
    </source>
</evidence>
<dbReference type="InterPro" id="IPR033121">
    <property type="entry name" value="PEPTIDASE_A1"/>
</dbReference>
<evidence type="ECO:0000256" key="3">
    <source>
        <dbReference type="ARBA" id="ARBA00022801"/>
    </source>
</evidence>
<feature type="chain" id="PRO_5028978508" description="Peptidase A1 domain-containing protein" evidence="4">
    <location>
        <begin position="30"/>
        <end position="291"/>
    </location>
</feature>
<keyword evidence="2" id="KW-0645">Protease</keyword>
<evidence type="ECO:0000256" key="2">
    <source>
        <dbReference type="ARBA" id="ARBA00022670"/>
    </source>
</evidence>
<name>A0A7H4LQP0_WHEAT</name>
<dbReference type="SUPFAM" id="SSF50630">
    <property type="entry name" value="Acid proteases"/>
    <property type="match status" value="1"/>
</dbReference>
<protein>
    <recommendedName>
        <fullName evidence="5">Peptidase A1 domain-containing protein</fullName>
    </recommendedName>
</protein>
<dbReference type="InterPro" id="IPR021109">
    <property type="entry name" value="Peptidase_aspartic_dom_sf"/>
</dbReference>
<evidence type="ECO:0000256" key="1">
    <source>
        <dbReference type="ARBA" id="ARBA00007447"/>
    </source>
</evidence>
<feature type="domain" description="Peptidase A1" evidence="5">
    <location>
        <begin position="67"/>
        <end position="291"/>
    </location>
</feature>
<comment type="similarity">
    <text evidence="1">Belongs to the peptidase A1 family.</text>
</comment>
<dbReference type="InterPro" id="IPR051708">
    <property type="entry name" value="Plant_Aspart_Prot_A1"/>
</dbReference>
<reference evidence="6 7" key="1">
    <citation type="submission" date="2018-05" db="EMBL/GenBank/DDBJ databases">
        <authorList>
            <person name="Thind KAUR A."/>
        </authorList>
    </citation>
    <scope>NUCLEOTIDE SEQUENCE [LARGE SCALE GENOMIC DNA]</scope>
</reference>
<keyword evidence="3" id="KW-0378">Hydrolase</keyword>
<organism evidence="6 7">
    <name type="scientific">Triticum aestivum</name>
    <name type="common">Wheat</name>
    <dbReference type="NCBI Taxonomy" id="4565"/>
    <lineage>
        <taxon>Eukaryota</taxon>
        <taxon>Viridiplantae</taxon>
        <taxon>Streptophyta</taxon>
        <taxon>Embryophyta</taxon>
        <taxon>Tracheophyta</taxon>
        <taxon>Spermatophyta</taxon>
        <taxon>Magnoliopsida</taxon>
        <taxon>Liliopsida</taxon>
        <taxon>Poales</taxon>
        <taxon>Poaceae</taxon>
        <taxon>BOP clade</taxon>
        <taxon>Pooideae</taxon>
        <taxon>Triticodae</taxon>
        <taxon>Triticeae</taxon>
        <taxon>Triticinae</taxon>
        <taxon>Triticum</taxon>
    </lineage>
</organism>
<dbReference type="Proteomes" id="UP000280104">
    <property type="component" value="Chromosome II"/>
</dbReference>
<dbReference type="InterPro" id="IPR032861">
    <property type="entry name" value="TAXi_N"/>
</dbReference>
<sequence length="291" mass="31473">MAISKRNASLLCFTSLMLVMATLMLPCYADRKEYCGWIKDGCTHHKCKDWCAGQGYPKRFKCVDAENCCCLLTAKPRVDVVVLLDTGSDLSWVQCAPCNSTQCYQQKDPLFDPRKSSTYAPVPCGSDVCNSLQSDHFDNGCTNDGTECGFRVEYGDGSKTKGVYSNEALTLAPSVVINDFHFGCGYKQAGPNDKFDGLLGLGGAPESLPVQTSAVYGGAFSYCLPPVSSGTGFLALRAPTNTSAFSFTPMTPFMDYDTFYTVKLTCISIGGEHTTGIAPYADGQGRRHSHD</sequence>
<evidence type="ECO:0000256" key="4">
    <source>
        <dbReference type="SAM" id="SignalP"/>
    </source>
</evidence>
<keyword evidence="4" id="KW-0732">Signal</keyword>
<dbReference type="GO" id="GO:0004190">
    <property type="term" value="F:aspartic-type endopeptidase activity"/>
    <property type="evidence" value="ECO:0007669"/>
    <property type="project" value="InterPro"/>
</dbReference>
<proteinExistence type="inferred from homology"/>
<dbReference type="GO" id="GO:0006508">
    <property type="term" value="P:proteolysis"/>
    <property type="evidence" value="ECO:0007669"/>
    <property type="project" value="UniProtKB-KW"/>
</dbReference>
<dbReference type="PROSITE" id="PS51767">
    <property type="entry name" value="PEPTIDASE_A1"/>
    <property type="match status" value="1"/>
</dbReference>
<dbReference type="PANTHER" id="PTHR47967">
    <property type="entry name" value="OS07G0603500 PROTEIN-RELATED"/>
    <property type="match status" value="1"/>
</dbReference>
<feature type="signal peptide" evidence="4">
    <location>
        <begin position="1"/>
        <end position="29"/>
    </location>
</feature>
<gene>
    <name evidence="6" type="ORF">CAMPLR22A2D_LOCUS5562</name>
</gene>
<dbReference type="Pfam" id="PF14543">
    <property type="entry name" value="TAXi_N"/>
    <property type="match status" value="1"/>
</dbReference>
<dbReference type="PROSITE" id="PS00141">
    <property type="entry name" value="ASP_PROTEASE"/>
    <property type="match status" value="1"/>
</dbReference>